<feature type="non-terminal residue" evidence="1">
    <location>
        <position position="243"/>
    </location>
</feature>
<organism evidence="1 2">
    <name type="scientific">Entamoeba invadens IP1</name>
    <dbReference type="NCBI Taxonomy" id="370355"/>
    <lineage>
        <taxon>Eukaryota</taxon>
        <taxon>Amoebozoa</taxon>
        <taxon>Evosea</taxon>
        <taxon>Archamoebae</taxon>
        <taxon>Mastigamoebida</taxon>
        <taxon>Entamoebidae</taxon>
        <taxon>Entamoeba</taxon>
    </lineage>
</organism>
<dbReference type="Proteomes" id="UP000014680">
    <property type="component" value="Unassembled WGS sequence"/>
</dbReference>
<evidence type="ECO:0008006" key="3">
    <source>
        <dbReference type="Google" id="ProtNLM"/>
    </source>
</evidence>
<evidence type="ECO:0000313" key="1">
    <source>
        <dbReference type="EMBL" id="ELP92016.1"/>
    </source>
</evidence>
<dbReference type="VEuPathDB" id="AmoebaDB:EIN_388200"/>
<dbReference type="AlphaFoldDB" id="A0A0A1UE26"/>
<reference evidence="1 2" key="1">
    <citation type="submission" date="2012-10" db="EMBL/GenBank/DDBJ databases">
        <authorList>
            <person name="Zafar N."/>
            <person name="Inman J."/>
            <person name="Hall N."/>
            <person name="Lorenzi H."/>
            <person name="Caler E."/>
        </authorList>
    </citation>
    <scope>NUCLEOTIDE SEQUENCE [LARGE SCALE GENOMIC DNA]</scope>
    <source>
        <strain evidence="1 2">IP1</strain>
    </source>
</reference>
<dbReference type="EMBL" id="KB206398">
    <property type="protein sequence ID" value="ELP92016.1"/>
    <property type="molecule type" value="Genomic_DNA"/>
</dbReference>
<dbReference type="GeneID" id="14890966"/>
<dbReference type="KEGG" id="eiv:EIN_388200"/>
<dbReference type="OrthoDB" id="10334725at2759"/>
<protein>
    <recommendedName>
        <fullName evidence="3">IPT/TIG domain-containing protein</fullName>
    </recommendedName>
</protein>
<evidence type="ECO:0000313" key="2">
    <source>
        <dbReference type="Proteomes" id="UP000014680"/>
    </source>
</evidence>
<name>A0A0A1UE26_ENTIV</name>
<sequence length="243" mass="27759">MEKGEDFSIRLEAGQDNEVVNIHLKVTRTLLLFDETFRGMKAYADIVCVGDEKLFKESKDRLREFQIILKKVGDLQGLMESFEGKSSSENRIIRNLLLVWSKYNKEYVLKAISFANEFSKEIEKEEKESPELTKHTQQEFTVTKIENTVINANGGVLILEVNNFDFGMKVFVNGNLVQPTVKKTKLFIQVPKQVGEKRTIQVVVQTPSGNCELKDLIFYDKKLNASTSHTNDMPQSVKSVDKT</sequence>
<keyword evidence="2" id="KW-1185">Reference proteome</keyword>
<proteinExistence type="predicted"/>
<accession>A0A0A1UE26</accession>
<dbReference type="RefSeq" id="XP_004258787.1">
    <property type="nucleotide sequence ID" value="XM_004258739.1"/>
</dbReference>
<gene>
    <name evidence="1" type="ORF">EIN_388200</name>
</gene>